<dbReference type="InterPro" id="IPR045340">
    <property type="entry name" value="DUF6533"/>
</dbReference>
<evidence type="ECO:0000259" key="2">
    <source>
        <dbReference type="Pfam" id="PF20151"/>
    </source>
</evidence>
<dbReference type="EMBL" id="JARKIE010000048">
    <property type="protein sequence ID" value="KAJ7693004.1"/>
    <property type="molecule type" value="Genomic_DNA"/>
</dbReference>
<keyword evidence="1" id="KW-0472">Membrane</keyword>
<dbReference type="Proteomes" id="UP001221757">
    <property type="component" value="Unassembled WGS sequence"/>
</dbReference>
<feature type="transmembrane region" description="Helical" evidence="1">
    <location>
        <begin position="21"/>
        <end position="46"/>
    </location>
</feature>
<evidence type="ECO:0000313" key="4">
    <source>
        <dbReference type="Proteomes" id="UP001221757"/>
    </source>
</evidence>
<gene>
    <name evidence="3" type="ORF">B0H17DRAFT_1330575</name>
</gene>
<reference evidence="3" key="1">
    <citation type="submission" date="2023-03" db="EMBL/GenBank/DDBJ databases">
        <title>Massive genome expansion in bonnet fungi (Mycena s.s.) driven by repeated elements and novel gene families across ecological guilds.</title>
        <authorList>
            <consortium name="Lawrence Berkeley National Laboratory"/>
            <person name="Harder C.B."/>
            <person name="Miyauchi S."/>
            <person name="Viragh M."/>
            <person name="Kuo A."/>
            <person name="Thoen E."/>
            <person name="Andreopoulos B."/>
            <person name="Lu D."/>
            <person name="Skrede I."/>
            <person name="Drula E."/>
            <person name="Henrissat B."/>
            <person name="Morin E."/>
            <person name="Kohler A."/>
            <person name="Barry K."/>
            <person name="LaButti K."/>
            <person name="Morin E."/>
            <person name="Salamov A."/>
            <person name="Lipzen A."/>
            <person name="Mereny Z."/>
            <person name="Hegedus B."/>
            <person name="Baldrian P."/>
            <person name="Stursova M."/>
            <person name="Weitz H."/>
            <person name="Taylor A."/>
            <person name="Grigoriev I.V."/>
            <person name="Nagy L.G."/>
            <person name="Martin F."/>
            <person name="Kauserud H."/>
        </authorList>
    </citation>
    <scope>NUCLEOTIDE SEQUENCE</scope>
    <source>
        <strain evidence="3">CBHHK067</strain>
    </source>
</reference>
<feature type="transmembrane region" description="Helical" evidence="1">
    <location>
        <begin position="208"/>
        <end position="228"/>
    </location>
</feature>
<proteinExistence type="predicted"/>
<dbReference type="Pfam" id="PF20151">
    <property type="entry name" value="DUF6533"/>
    <property type="match status" value="1"/>
</dbReference>
<keyword evidence="1" id="KW-0812">Transmembrane</keyword>
<protein>
    <recommendedName>
        <fullName evidence="2">DUF6533 domain-containing protein</fullName>
    </recommendedName>
</protein>
<organism evidence="3 4">
    <name type="scientific">Mycena rosella</name>
    <name type="common">Pink bonnet</name>
    <name type="synonym">Agaricus rosellus</name>
    <dbReference type="NCBI Taxonomy" id="1033263"/>
    <lineage>
        <taxon>Eukaryota</taxon>
        <taxon>Fungi</taxon>
        <taxon>Dikarya</taxon>
        <taxon>Basidiomycota</taxon>
        <taxon>Agaricomycotina</taxon>
        <taxon>Agaricomycetes</taxon>
        <taxon>Agaricomycetidae</taxon>
        <taxon>Agaricales</taxon>
        <taxon>Marasmiineae</taxon>
        <taxon>Mycenaceae</taxon>
        <taxon>Mycena</taxon>
    </lineage>
</organism>
<feature type="transmembrane region" description="Helical" evidence="1">
    <location>
        <begin position="234"/>
        <end position="254"/>
    </location>
</feature>
<accession>A0AAD7DJX7</accession>
<feature type="transmembrane region" description="Helical" evidence="1">
    <location>
        <begin position="58"/>
        <end position="80"/>
    </location>
</feature>
<feature type="domain" description="DUF6533" evidence="2">
    <location>
        <begin position="21"/>
        <end position="65"/>
    </location>
</feature>
<keyword evidence="4" id="KW-1185">Reference proteome</keyword>
<evidence type="ECO:0000256" key="1">
    <source>
        <dbReference type="SAM" id="Phobius"/>
    </source>
</evidence>
<name>A0AAD7DJX7_MYCRO</name>
<keyword evidence="1" id="KW-1133">Transmembrane helix</keyword>
<sequence>MATIQFDVIVLAQDQHLRRSIYVAGVTVLCYDHLLSLGSEVAHIWVPRARRTSAWFLLVRYVALLSNLVLAAYFLGDLSAESCKKLSSAEDYLLVIQETFVEVTLALRVCAMYGFNRRVFAALGVAAVITISLGAWAVVGPDIKVESALPGCHVPTSHTAAIHMAFAWEAQLVCDILILGLTLHRTYTYNLVVGPGSRSLLGTMVRDGAAYFAMIGLVNLANILMLYTGDIITAGSLAWFASTISVTMITRLMLNLHDAANGSNWTTPTLNLAAPEVGI</sequence>
<evidence type="ECO:0000313" key="3">
    <source>
        <dbReference type="EMBL" id="KAJ7693004.1"/>
    </source>
</evidence>
<comment type="caution">
    <text evidence="3">The sequence shown here is derived from an EMBL/GenBank/DDBJ whole genome shotgun (WGS) entry which is preliminary data.</text>
</comment>
<feature type="transmembrane region" description="Helical" evidence="1">
    <location>
        <begin position="120"/>
        <end position="139"/>
    </location>
</feature>
<dbReference type="AlphaFoldDB" id="A0AAD7DJX7"/>